<keyword evidence="1 2" id="KW-0597">Phosphoprotein</keyword>
<dbReference type="SMART" id="SM00448">
    <property type="entry name" value="REC"/>
    <property type="match status" value="1"/>
</dbReference>
<dbReference type="Proteomes" id="UP001065174">
    <property type="component" value="Chromosome"/>
</dbReference>
<dbReference type="CDD" id="cd17546">
    <property type="entry name" value="REC_hyHK_CKI1_RcsC-like"/>
    <property type="match status" value="1"/>
</dbReference>
<dbReference type="Gene3D" id="3.40.50.2300">
    <property type="match status" value="1"/>
</dbReference>
<dbReference type="Pfam" id="PF00072">
    <property type="entry name" value="Response_reg"/>
    <property type="match status" value="1"/>
</dbReference>
<organism evidence="4 5">
    <name type="scientific">Reichenbachiella agarivorans</name>
    <dbReference type="NCBI Taxonomy" id="2979464"/>
    <lineage>
        <taxon>Bacteria</taxon>
        <taxon>Pseudomonadati</taxon>
        <taxon>Bacteroidota</taxon>
        <taxon>Cytophagia</taxon>
        <taxon>Cytophagales</taxon>
        <taxon>Reichenbachiellaceae</taxon>
        <taxon>Reichenbachiella</taxon>
    </lineage>
</organism>
<protein>
    <submittedName>
        <fullName evidence="4">Response regulator</fullName>
    </submittedName>
</protein>
<keyword evidence="5" id="KW-1185">Reference proteome</keyword>
<dbReference type="PROSITE" id="PS50110">
    <property type="entry name" value="RESPONSE_REGULATORY"/>
    <property type="match status" value="1"/>
</dbReference>
<sequence>MKRRIFVIDDDPILQRIMKKMLSNFDDGVEVELFLHGEEAIEKLATGNNLPDLIFLDINMPIMDAWDFIENYKNLNLAAIPIYILSSSIDYRDINKAEDIDLIKDYLVKPLKKDRLIEICNRELKP</sequence>
<feature type="modified residue" description="4-aspartylphosphate" evidence="2">
    <location>
        <position position="57"/>
    </location>
</feature>
<evidence type="ECO:0000313" key="5">
    <source>
        <dbReference type="Proteomes" id="UP001065174"/>
    </source>
</evidence>
<dbReference type="InterPro" id="IPR011006">
    <property type="entry name" value="CheY-like_superfamily"/>
</dbReference>
<dbReference type="RefSeq" id="WP_262308931.1">
    <property type="nucleotide sequence ID" value="NZ_CP106679.1"/>
</dbReference>
<dbReference type="SUPFAM" id="SSF52172">
    <property type="entry name" value="CheY-like"/>
    <property type="match status" value="1"/>
</dbReference>
<feature type="domain" description="Response regulatory" evidence="3">
    <location>
        <begin position="4"/>
        <end position="124"/>
    </location>
</feature>
<dbReference type="PANTHER" id="PTHR44591">
    <property type="entry name" value="STRESS RESPONSE REGULATOR PROTEIN 1"/>
    <property type="match status" value="1"/>
</dbReference>
<name>A0ABY6CLU9_9BACT</name>
<evidence type="ECO:0000259" key="3">
    <source>
        <dbReference type="PROSITE" id="PS50110"/>
    </source>
</evidence>
<evidence type="ECO:0000256" key="1">
    <source>
        <dbReference type="ARBA" id="ARBA00022553"/>
    </source>
</evidence>
<dbReference type="InterPro" id="IPR050595">
    <property type="entry name" value="Bact_response_regulator"/>
</dbReference>
<proteinExistence type="predicted"/>
<accession>A0ABY6CLU9</accession>
<dbReference type="PANTHER" id="PTHR44591:SF3">
    <property type="entry name" value="RESPONSE REGULATORY DOMAIN-CONTAINING PROTEIN"/>
    <property type="match status" value="1"/>
</dbReference>
<dbReference type="InterPro" id="IPR001789">
    <property type="entry name" value="Sig_transdc_resp-reg_receiver"/>
</dbReference>
<reference evidence="4" key="1">
    <citation type="submission" date="2022-09" db="EMBL/GenBank/DDBJ databases">
        <title>Comparative genomics and taxonomic characterization of three novel marine species of genus Reichenbachiella exhibiting antioxidant and polysaccharide degradation activities.</title>
        <authorList>
            <person name="Muhammad N."/>
            <person name="Lee Y.-J."/>
            <person name="Ko J."/>
            <person name="Kim S.-G."/>
        </authorList>
    </citation>
    <scope>NUCLEOTIDE SEQUENCE</scope>
    <source>
        <strain evidence="4">BKB1-1</strain>
    </source>
</reference>
<gene>
    <name evidence="4" type="ORF">N6H18_14160</name>
</gene>
<evidence type="ECO:0000256" key="2">
    <source>
        <dbReference type="PROSITE-ProRule" id="PRU00169"/>
    </source>
</evidence>
<dbReference type="EMBL" id="CP106679">
    <property type="protein sequence ID" value="UXP31492.1"/>
    <property type="molecule type" value="Genomic_DNA"/>
</dbReference>
<evidence type="ECO:0000313" key="4">
    <source>
        <dbReference type="EMBL" id="UXP31492.1"/>
    </source>
</evidence>